<evidence type="ECO:0000256" key="9">
    <source>
        <dbReference type="RuleBase" id="RU364090"/>
    </source>
</evidence>
<evidence type="ECO:0000256" key="4">
    <source>
        <dbReference type="ARBA" id="ARBA00022475"/>
    </source>
</evidence>
<comment type="function">
    <text evidence="9">Role in flagellar biosynthesis.</text>
</comment>
<gene>
    <name evidence="9 10" type="primary">fliQ</name>
    <name evidence="10" type="ORF">E3983_06335</name>
</gene>
<evidence type="ECO:0000256" key="6">
    <source>
        <dbReference type="ARBA" id="ARBA00022989"/>
    </source>
</evidence>
<dbReference type="Proteomes" id="UP000295517">
    <property type="component" value="Chromosome"/>
</dbReference>
<dbReference type="InterPro" id="IPR002191">
    <property type="entry name" value="Bac_export_3"/>
</dbReference>
<keyword evidence="7 9" id="KW-0472">Membrane</keyword>
<protein>
    <recommendedName>
        <fullName evidence="3 9">Flagellar biosynthetic protein FliQ</fullName>
    </recommendedName>
</protein>
<feature type="transmembrane region" description="Helical" evidence="9">
    <location>
        <begin position="51"/>
        <end position="70"/>
    </location>
</feature>
<dbReference type="EMBL" id="CP038254">
    <property type="protein sequence ID" value="QBR85334.1"/>
    <property type="molecule type" value="Genomic_DNA"/>
</dbReference>
<dbReference type="InterPro" id="IPR006305">
    <property type="entry name" value="FliQ"/>
</dbReference>
<keyword evidence="6 9" id="KW-1133">Transmembrane helix</keyword>
<dbReference type="AlphaFoldDB" id="A0AAX1EJZ1"/>
<evidence type="ECO:0000256" key="1">
    <source>
        <dbReference type="ARBA" id="ARBA00004651"/>
    </source>
</evidence>
<name>A0AAX1EJZ1_9GAMM</name>
<dbReference type="GO" id="GO:0009425">
    <property type="term" value="C:bacterial-type flagellum basal body"/>
    <property type="evidence" value="ECO:0007669"/>
    <property type="project" value="UniProtKB-SubCell"/>
</dbReference>
<comment type="similarity">
    <text evidence="2 9">Belongs to the FliQ/MopD/SpaQ family.</text>
</comment>
<dbReference type="GO" id="GO:0005886">
    <property type="term" value="C:plasma membrane"/>
    <property type="evidence" value="ECO:0007669"/>
    <property type="project" value="UniProtKB-SubCell"/>
</dbReference>
<accession>A0AAX1EJZ1</accession>
<evidence type="ECO:0000256" key="2">
    <source>
        <dbReference type="ARBA" id="ARBA00006156"/>
    </source>
</evidence>
<dbReference type="Pfam" id="PF01313">
    <property type="entry name" value="Bac_export_3"/>
    <property type="match status" value="1"/>
</dbReference>
<evidence type="ECO:0000313" key="10">
    <source>
        <dbReference type="EMBL" id="QBR85334.1"/>
    </source>
</evidence>
<dbReference type="PANTHER" id="PTHR34040">
    <property type="entry name" value="FLAGELLAR BIOSYNTHETIC PROTEIN FLIQ"/>
    <property type="match status" value="1"/>
</dbReference>
<keyword evidence="5 9" id="KW-0812">Transmembrane</keyword>
<keyword evidence="10" id="KW-0969">Cilium</keyword>
<evidence type="ECO:0000256" key="7">
    <source>
        <dbReference type="ARBA" id="ARBA00023136"/>
    </source>
</evidence>
<dbReference type="PRINTS" id="PR00952">
    <property type="entry name" value="TYPE3IMQPROT"/>
</dbReference>
<organism evidence="10 11">
    <name type="scientific">Legionella israelensis</name>
    <dbReference type="NCBI Taxonomy" id="454"/>
    <lineage>
        <taxon>Bacteria</taxon>
        <taxon>Pseudomonadati</taxon>
        <taxon>Pseudomonadota</taxon>
        <taxon>Gammaproteobacteria</taxon>
        <taxon>Legionellales</taxon>
        <taxon>Legionellaceae</taxon>
        <taxon>Legionella</taxon>
    </lineage>
</organism>
<proteinExistence type="inferred from homology"/>
<evidence type="ECO:0000313" key="11">
    <source>
        <dbReference type="Proteomes" id="UP000295517"/>
    </source>
</evidence>
<keyword evidence="10" id="KW-0282">Flagellum</keyword>
<feature type="transmembrane region" description="Helical" evidence="9">
    <location>
        <begin position="17"/>
        <end position="39"/>
    </location>
</feature>
<evidence type="ECO:0000256" key="3">
    <source>
        <dbReference type="ARBA" id="ARBA00021718"/>
    </source>
</evidence>
<dbReference type="GO" id="GO:0044780">
    <property type="term" value="P:bacterial-type flagellum assembly"/>
    <property type="evidence" value="ECO:0007669"/>
    <property type="project" value="InterPro"/>
</dbReference>
<evidence type="ECO:0000256" key="8">
    <source>
        <dbReference type="ARBA" id="ARBA00023143"/>
    </source>
</evidence>
<keyword evidence="8 9" id="KW-0975">Bacterial flagellum</keyword>
<dbReference type="PANTHER" id="PTHR34040:SF2">
    <property type="entry name" value="FLAGELLAR BIOSYNTHETIC PROTEIN FLIQ"/>
    <property type="match status" value="1"/>
</dbReference>
<reference evidence="10 11" key="1">
    <citation type="submission" date="2019-03" db="EMBL/GenBank/DDBJ databases">
        <title>Diverse conjugative elements silence natural transformation in Legionella species.</title>
        <authorList>
            <person name="Durieux I."/>
            <person name="Ginevra C."/>
            <person name="Attaiech L."/>
            <person name="Picq K."/>
            <person name="Juan P.A."/>
            <person name="Jarraud S."/>
            <person name="Charpentier X."/>
        </authorList>
    </citation>
    <scope>NUCLEOTIDE SEQUENCE [LARGE SCALE GENOMIC DNA]</scope>
    <source>
        <strain evidence="10 11">HL-0427-4011</strain>
    </source>
</reference>
<keyword evidence="4 9" id="KW-1003">Cell membrane</keyword>
<evidence type="ECO:0000256" key="5">
    <source>
        <dbReference type="ARBA" id="ARBA00022692"/>
    </source>
</evidence>
<sequence length="89" mass="9974">MSGDLAIFFSKQMLWQAMLVSLPVVSVSLICGLFISVLQAATQIQDSTLSFIPKLLAAVLMLMFCSGWMLHQLTEYARQMITHIPEVLR</sequence>
<keyword evidence="10" id="KW-0966">Cell projection</keyword>
<dbReference type="PIRSF" id="PIRSF004669">
    <property type="entry name" value="FliQ"/>
    <property type="match status" value="1"/>
</dbReference>
<dbReference type="NCBIfam" id="TIGR01402">
    <property type="entry name" value="fliQ"/>
    <property type="match status" value="1"/>
</dbReference>
<dbReference type="GO" id="GO:0009306">
    <property type="term" value="P:protein secretion"/>
    <property type="evidence" value="ECO:0007669"/>
    <property type="project" value="InterPro"/>
</dbReference>
<comment type="subcellular location">
    <subcellularLocation>
        <location evidence="1 9">Cell membrane</location>
        <topology evidence="1">Multi-pass membrane protein</topology>
    </subcellularLocation>
    <subcellularLocation>
        <location evidence="9">Bacterial flagellum basal body</location>
    </subcellularLocation>
</comment>